<dbReference type="GO" id="GO:0004252">
    <property type="term" value="F:serine-type endopeptidase activity"/>
    <property type="evidence" value="ECO:0007669"/>
    <property type="project" value="UniProtKB-UniRule"/>
</dbReference>
<feature type="region of interest" description="Disordered" evidence="7">
    <location>
        <begin position="93"/>
        <end position="124"/>
    </location>
</feature>
<evidence type="ECO:0000259" key="11">
    <source>
        <dbReference type="Pfam" id="PF17766"/>
    </source>
</evidence>
<dbReference type="Pfam" id="PF00082">
    <property type="entry name" value="Peptidase_S8"/>
    <property type="match status" value="1"/>
</dbReference>
<dbReference type="PROSITE" id="PS51892">
    <property type="entry name" value="SUBTILASE"/>
    <property type="match status" value="1"/>
</dbReference>
<feature type="compositionally biased region" description="Low complexity" evidence="7">
    <location>
        <begin position="16"/>
        <end position="31"/>
    </location>
</feature>
<feature type="domain" description="PA" evidence="9">
    <location>
        <begin position="579"/>
        <end position="646"/>
    </location>
</feature>
<dbReference type="InterPro" id="IPR041469">
    <property type="entry name" value="Subtilisin-like_FN3"/>
</dbReference>
<feature type="active site" description="Charge relay system" evidence="5 6">
    <location>
        <position position="391"/>
    </location>
</feature>
<reference evidence="12 13" key="1">
    <citation type="submission" date="2019-03" db="EMBL/GenBank/DDBJ databases">
        <title>Draft genome sequences of novel Actinobacteria.</title>
        <authorList>
            <person name="Sahin N."/>
            <person name="Ay H."/>
            <person name="Saygin H."/>
        </authorList>
    </citation>
    <scope>NUCLEOTIDE SEQUENCE [LARGE SCALE GENOMIC DNA]</scope>
    <source>
        <strain evidence="12 13">5K138</strain>
    </source>
</reference>
<feature type="active site" description="Charge relay system" evidence="5 6">
    <location>
        <position position="306"/>
    </location>
</feature>
<feature type="active site" description="Charge relay system" evidence="5 6">
    <location>
        <position position="723"/>
    </location>
</feature>
<dbReference type="SUPFAM" id="SSF52743">
    <property type="entry name" value="Subtilisin-like"/>
    <property type="match status" value="1"/>
</dbReference>
<evidence type="ECO:0000256" key="4">
    <source>
        <dbReference type="ARBA" id="ARBA00022825"/>
    </source>
</evidence>
<dbReference type="OrthoDB" id="614750at2"/>
<evidence type="ECO:0000256" key="6">
    <source>
        <dbReference type="PROSITE-ProRule" id="PRU01240"/>
    </source>
</evidence>
<dbReference type="PANTHER" id="PTHR10795">
    <property type="entry name" value="PROPROTEIN CONVERTASE SUBTILISIN/KEXIN"/>
    <property type="match status" value="1"/>
</dbReference>
<dbReference type="InterPro" id="IPR037045">
    <property type="entry name" value="S8pro/Inhibitor_I9_sf"/>
</dbReference>
<evidence type="ECO:0000259" key="9">
    <source>
        <dbReference type="Pfam" id="PF02225"/>
    </source>
</evidence>
<evidence type="ECO:0000313" key="12">
    <source>
        <dbReference type="EMBL" id="TDE01799.1"/>
    </source>
</evidence>
<feature type="compositionally biased region" description="Basic and acidic residues" evidence="7">
    <location>
        <begin position="108"/>
        <end position="120"/>
    </location>
</feature>
<comment type="caution">
    <text evidence="12">The sequence shown here is derived from an EMBL/GenBank/DDBJ whole genome shotgun (WGS) entry which is preliminary data.</text>
</comment>
<dbReference type="CDD" id="cd04852">
    <property type="entry name" value="Peptidases_S8_3"/>
    <property type="match status" value="1"/>
</dbReference>
<dbReference type="Proteomes" id="UP000294739">
    <property type="component" value="Unassembled WGS sequence"/>
</dbReference>
<dbReference type="Gene3D" id="2.130.10.10">
    <property type="entry name" value="YVTN repeat-like/Quinoprotein amine dehydrogenase"/>
    <property type="match status" value="1"/>
</dbReference>
<evidence type="ECO:0000256" key="3">
    <source>
        <dbReference type="ARBA" id="ARBA00022801"/>
    </source>
</evidence>
<dbReference type="Gene3D" id="3.30.70.80">
    <property type="entry name" value="Peptidase S8 propeptide/proteinase inhibitor I9"/>
    <property type="match status" value="1"/>
</dbReference>
<dbReference type="InterPro" id="IPR045051">
    <property type="entry name" value="SBT"/>
</dbReference>
<evidence type="ECO:0000256" key="7">
    <source>
        <dbReference type="SAM" id="MobiDB-lite"/>
    </source>
</evidence>
<dbReference type="InterPro" id="IPR015500">
    <property type="entry name" value="Peptidase_S8_subtilisin-rel"/>
</dbReference>
<feature type="region of interest" description="Disordered" evidence="7">
    <location>
        <begin position="1"/>
        <end position="70"/>
    </location>
</feature>
<keyword evidence="2 6" id="KW-0645">Protease</keyword>
<dbReference type="EMBL" id="SMKZ01000039">
    <property type="protein sequence ID" value="TDE01799.1"/>
    <property type="molecule type" value="Genomic_DNA"/>
</dbReference>
<gene>
    <name evidence="12" type="ORF">E1269_22585</name>
</gene>
<proteinExistence type="inferred from homology"/>
<dbReference type="Gene3D" id="3.40.50.200">
    <property type="entry name" value="Peptidase S8/S53 domain"/>
    <property type="match status" value="1"/>
</dbReference>
<evidence type="ECO:0000313" key="13">
    <source>
        <dbReference type="Proteomes" id="UP000294739"/>
    </source>
</evidence>
<comment type="similarity">
    <text evidence="1 6">Belongs to the peptidase S8 family.</text>
</comment>
<dbReference type="SUPFAM" id="SSF50998">
    <property type="entry name" value="Quinoprotein alcohol dehydrogenase-like"/>
    <property type="match status" value="1"/>
</dbReference>
<dbReference type="PRINTS" id="PR00723">
    <property type="entry name" value="SUBTILISIN"/>
</dbReference>
<dbReference type="Pfam" id="PF05922">
    <property type="entry name" value="Inhibitor_I9"/>
    <property type="match status" value="1"/>
</dbReference>
<accession>A0A4R5CN28</accession>
<dbReference type="InterPro" id="IPR015943">
    <property type="entry name" value="WD40/YVTN_repeat-like_dom_sf"/>
</dbReference>
<sequence>MPASPTITTRDGGDVAAARTRASSWSRPTSTGDTQLGVSAGAGSSSMAPSPIRRRRRQVPVPGSDAAKVSVGHGCAGRIRVATVPAIRGGRRQIGRHRAPDQACAARRKGDPMHRPAESTRRRRSGRLAAAMVAATSVTATGVAVLVPSGSAAAPDDETTSTYIVQMTLDPVATYDGDVDDLAATRVGPDETIDPEAPEVLEYTDHLQEQHRDALADVDGGEPLYDYVYAFDGFAAELTEAQAADLAARPDVVAVTEDEKVEVDTSSTPSFLGLDEPGGLWEQLGGAAGSLREPGAGEDIVIGVIDSGIWPESRSFSDRDERGRRTYAGRPFGFRGDCDAAAAAVDDSWKASLCTPKLIAAQHFNAGWGGDEAIAEQLPWEFLSPRDYNGHGTHTASTAGGNHGVAATGAAAAFGTISGIAPRASIAAYKALWSTEDASTAQGYPSDLVAAVDQAVADGVDVINYSVSGTTGNLLDPVEIAFMNAADAGIFVAASAGNSGPAAGTVAHPSPWITTVAAGTHDRDPVGSATLGDGSRYSGASLAATAAGPAPLVDSATVGLPDADPTLVAQCYAAVDNGGVPVLDPASVAGKIVLCDRGVTPRVNKSRAVAEAGGIGMILVNTDENSLNADFHSVPTVHLAETDRAALKAYAATEGATATVNVATVGDDAPAPYTAAFSSRGPTQAGGGNLLKPDLMAPGQDILAAVAPPGFNGAGFGLASGTSMSAPHVAGLAALLADQHPDWSPMMIKSALMTTGSDVLDGDATDPAVIFSQGAGHVQPTGAADPGLVYDNDVNDWLAFLCGTTQGVEEAACDALVEDGHSLDPSDLNTPSIAVDRVSRSQTVTREVTNVGDTAATYTASTTGLDGIDVTVSPSTLTLAPGETASFTVTFEYAGASVNATLGGYLTWTDGSHDVRSPIVLRAGDEDWEARYDGPSNFFGFAADSGQETLLSPDGDRLFVAGNSQPPIPGTLRPDYVTAAYDPVTGEQLWAVRYDGPAQGSDELAAMALSPDGATVYVTGSSAGVETGWDFTTIAYDAATGEQLWLARHDGPGSETDSAADLVVSPDGATVYITGSSNMAPQESDFAVVAYDAATGAELWVSHYNDPVDGTDDPRAMAIGPDGSTIVVTGQSRSADGGLTDIGTVAFAADTGERLWEVLHDGSAHGIDVPNAVMVTADGAAIVAGSTRDTETKTDWAVLAYSMESGEQLWSTGYDGAGGTDVPRAGALSPDGSTVVVTGNAQGTDDGDYATVAFDVATGERLWAAGHGGSAGALDIASDLAFTADGGQVVVTGQSNETGTSNDYVTIAYDAGTGEDVWTGRYDGFVSGDSGQAVAVDSTPEAGHRVFVTGHSSIPLGLATSNADMTTVAYFARWE</sequence>
<organism evidence="12 13">
    <name type="scientific">Jiangella asiatica</name>
    <dbReference type="NCBI Taxonomy" id="2530372"/>
    <lineage>
        <taxon>Bacteria</taxon>
        <taxon>Bacillati</taxon>
        <taxon>Actinomycetota</taxon>
        <taxon>Actinomycetes</taxon>
        <taxon>Jiangellales</taxon>
        <taxon>Jiangellaceae</taxon>
        <taxon>Jiangella</taxon>
    </lineage>
</organism>
<keyword evidence="13" id="KW-1185">Reference proteome</keyword>
<dbReference type="Pfam" id="PF17766">
    <property type="entry name" value="fn3_6"/>
    <property type="match status" value="1"/>
</dbReference>
<dbReference type="SUPFAM" id="SSF52025">
    <property type="entry name" value="PA domain"/>
    <property type="match status" value="1"/>
</dbReference>
<evidence type="ECO:0000256" key="1">
    <source>
        <dbReference type="ARBA" id="ARBA00011073"/>
    </source>
</evidence>
<feature type="domain" description="Subtilisin-like protease fibronectin type-III" evidence="11">
    <location>
        <begin position="827"/>
        <end position="920"/>
    </location>
</feature>
<dbReference type="Gene3D" id="2.60.40.2310">
    <property type="match status" value="1"/>
</dbReference>
<keyword evidence="3 6" id="KW-0378">Hydrolase</keyword>
<evidence type="ECO:0008006" key="14">
    <source>
        <dbReference type="Google" id="ProtNLM"/>
    </source>
</evidence>
<dbReference type="InterPro" id="IPR034197">
    <property type="entry name" value="Peptidases_S8_3"/>
</dbReference>
<dbReference type="InterPro" id="IPR023828">
    <property type="entry name" value="Peptidase_S8_Ser-AS"/>
</dbReference>
<dbReference type="InParanoid" id="A0A4R5CN28"/>
<feature type="domain" description="Peptidase S8/S53" evidence="8">
    <location>
        <begin position="297"/>
        <end position="776"/>
    </location>
</feature>
<dbReference type="PROSITE" id="PS00138">
    <property type="entry name" value="SUBTILASE_SER"/>
    <property type="match status" value="1"/>
</dbReference>
<dbReference type="Pfam" id="PF02225">
    <property type="entry name" value="PA"/>
    <property type="match status" value="1"/>
</dbReference>
<dbReference type="GO" id="GO:0006508">
    <property type="term" value="P:proteolysis"/>
    <property type="evidence" value="ECO:0007669"/>
    <property type="project" value="UniProtKB-KW"/>
</dbReference>
<keyword evidence="4 6" id="KW-0720">Serine protease</keyword>
<dbReference type="CDD" id="cd02120">
    <property type="entry name" value="PA_subtilisin_like"/>
    <property type="match status" value="1"/>
</dbReference>
<dbReference type="Gene3D" id="3.50.30.30">
    <property type="match status" value="1"/>
</dbReference>
<protein>
    <recommendedName>
        <fullName evidence="14">S8 family serine peptidase</fullName>
    </recommendedName>
</protein>
<dbReference type="Gene3D" id="2.40.10.480">
    <property type="match status" value="1"/>
</dbReference>
<dbReference type="InterPro" id="IPR011047">
    <property type="entry name" value="Quinoprotein_ADH-like_sf"/>
</dbReference>
<feature type="compositionally biased region" description="Low complexity" evidence="7">
    <location>
        <begin position="39"/>
        <end position="51"/>
    </location>
</feature>
<evidence type="ECO:0000259" key="10">
    <source>
        <dbReference type="Pfam" id="PF05922"/>
    </source>
</evidence>
<dbReference type="InterPro" id="IPR003137">
    <property type="entry name" value="PA_domain"/>
</dbReference>
<feature type="domain" description="Inhibitor I9" evidence="10">
    <location>
        <begin position="162"/>
        <end position="263"/>
    </location>
</feature>
<dbReference type="InterPro" id="IPR046450">
    <property type="entry name" value="PA_dom_sf"/>
</dbReference>
<dbReference type="InterPro" id="IPR010259">
    <property type="entry name" value="S8pro/Inhibitor_I9"/>
</dbReference>
<name>A0A4R5CN28_9ACTN</name>
<evidence type="ECO:0000256" key="5">
    <source>
        <dbReference type="PIRSR" id="PIRSR615500-1"/>
    </source>
</evidence>
<evidence type="ECO:0000256" key="2">
    <source>
        <dbReference type="ARBA" id="ARBA00022670"/>
    </source>
</evidence>
<evidence type="ECO:0000259" key="8">
    <source>
        <dbReference type="Pfam" id="PF00082"/>
    </source>
</evidence>
<dbReference type="InterPro" id="IPR036852">
    <property type="entry name" value="Peptidase_S8/S53_dom_sf"/>
</dbReference>
<dbReference type="InterPro" id="IPR000209">
    <property type="entry name" value="Peptidase_S8/S53_dom"/>
</dbReference>